<gene>
    <name evidence="1" type="ORF">WJX72_007900</name>
</gene>
<name>A0AAW1P8U5_9CHLO</name>
<dbReference type="Proteomes" id="UP001489004">
    <property type="component" value="Unassembled WGS sequence"/>
</dbReference>
<dbReference type="EMBL" id="JALJOR010000014">
    <property type="protein sequence ID" value="KAK9806268.1"/>
    <property type="molecule type" value="Genomic_DNA"/>
</dbReference>
<proteinExistence type="predicted"/>
<keyword evidence="2" id="KW-1185">Reference proteome</keyword>
<evidence type="ECO:0000313" key="1">
    <source>
        <dbReference type="EMBL" id="KAK9806268.1"/>
    </source>
</evidence>
<sequence length="70" mass="7461">MGLKPEPGAGLWRYQPLNCKPLITQGVISATELNAVFVTTAPEDLAAWVYAACKSNTVKQVDAQEKQGAA</sequence>
<protein>
    <submittedName>
        <fullName evidence="1">Uncharacterized protein</fullName>
    </submittedName>
</protein>
<comment type="caution">
    <text evidence="1">The sequence shown here is derived from an EMBL/GenBank/DDBJ whole genome shotgun (WGS) entry which is preliminary data.</text>
</comment>
<accession>A0AAW1P8U5</accession>
<organism evidence="1 2">
    <name type="scientific">[Myrmecia] bisecta</name>
    <dbReference type="NCBI Taxonomy" id="41462"/>
    <lineage>
        <taxon>Eukaryota</taxon>
        <taxon>Viridiplantae</taxon>
        <taxon>Chlorophyta</taxon>
        <taxon>core chlorophytes</taxon>
        <taxon>Trebouxiophyceae</taxon>
        <taxon>Trebouxiales</taxon>
        <taxon>Trebouxiaceae</taxon>
        <taxon>Myrmecia</taxon>
    </lineage>
</organism>
<evidence type="ECO:0000313" key="2">
    <source>
        <dbReference type="Proteomes" id="UP001489004"/>
    </source>
</evidence>
<reference evidence="1 2" key="1">
    <citation type="journal article" date="2024" name="Nat. Commun.">
        <title>Phylogenomics reveals the evolutionary origins of lichenization in chlorophyte algae.</title>
        <authorList>
            <person name="Puginier C."/>
            <person name="Libourel C."/>
            <person name="Otte J."/>
            <person name="Skaloud P."/>
            <person name="Haon M."/>
            <person name="Grisel S."/>
            <person name="Petersen M."/>
            <person name="Berrin J.G."/>
            <person name="Delaux P.M."/>
            <person name="Dal Grande F."/>
            <person name="Keller J."/>
        </authorList>
    </citation>
    <scope>NUCLEOTIDE SEQUENCE [LARGE SCALE GENOMIC DNA]</scope>
    <source>
        <strain evidence="1 2">SAG 2043</strain>
    </source>
</reference>
<dbReference type="AlphaFoldDB" id="A0AAW1P8U5"/>